<dbReference type="EMBL" id="BAABFN010000005">
    <property type="protein sequence ID" value="GAA4312831.1"/>
    <property type="molecule type" value="Genomic_DNA"/>
</dbReference>
<dbReference type="CDD" id="cd00405">
    <property type="entry name" value="PRAI"/>
    <property type="match status" value="1"/>
</dbReference>
<dbReference type="Proteomes" id="UP001501207">
    <property type="component" value="Unassembled WGS sequence"/>
</dbReference>
<evidence type="ECO:0000256" key="2">
    <source>
        <dbReference type="ARBA" id="ARBA00004664"/>
    </source>
</evidence>
<dbReference type="SUPFAM" id="SSF51366">
    <property type="entry name" value="Ribulose-phoshate binding barrel"/>
    <property type="match status" value="1"/>
</dbReference>
<dbReference type="InterPro" id="IPR001240">
    <property type="entry name" value="PRAI_dom"/>
</dbReference>
<comment type="similarity">
    <text evidence="9">Belongs to the TrpF family.</text>
</comment>
<evidence type="ECO:0000313" key="12">
    <source>
        <dbReference type="Proteomes" id="UP001501207"/>
    </source>
</evidence>
<dbReference type="PANTHER" id="PTHR42894">
    <property type="entry name" value="N-(5'-PHOSPHORIBOSYL)ANTHRANILATE ISOMERASE"/>
    <property type="match status" value="1"/>
</dbReference>
<evidence type="ECO:0000256" key="9">
    <source>
        <dbReference type="HAMAP-Rule" id="MF_00135"/>
    </source>
</evidence>
<dbReference type="InterPro" id="IPR013785">
    <property type="entry name" value="Aldolase_TIM"/>
</dbReference>
<dbReference type="Pfam" id="PF00697">
    <property type="entry name" value="PRAI"/>
    <property type="match status" value="1"/>
</dbReference>
<evidence type="ECO:0000256" key="6">
    <source>
        <dbReference type="ARBA" id="ARBA00022822"/>
    </source>
</evidence>
<evidence type="ECO:0000256" key="4">
    <source>
        <dbReference type="ARBA" id="ARBA00022272"/>
    </source>
</evidence>
<dbReference type="InterPro" id="IPR011060">
    <property type="entry name" value="RibuloseP-bd_barrel"/>
</dbReference>
<evidence type="ECO:0000259" key="10">
    <source>
        <dbReference type="Pfam" id="PF00697"/>
    </source>
</evidence>
<gene>
    <name evidence="9" type="primary">trpF</name>
    <name evidence="11" type="ORF">GCM10023143_22730</name>
</gene>
<evidence type="ECO:0000256" key="7">
    <source>
        <dbReference type="ARBA" id="ARBA00023141"/>
    </source>
</evidence>
<dbReference type="Gene3D" id="3.20.20.70">
    <property type="entry name" value="Aldolase class I"/>
    <property type="match status" value="1"/>
</dbReference>
<comment type="catalytic activity">
    <reaction evidence="1 9">
        <text>N-(5-phospho-beta-D-ribosyl)anthranilate = 1-(2-carboxyphenylamino)-1-deoxy-D-ribulose 5-phosphate</text>
        <dbReference type="Rhea" id="RHEA:21540"/>
        <dbReference type="ChEBI" id="CHEBI:18277"/>
        <dbReference type="ChEBI" id="CHEBI:58613"/>
        <dbReference type="EC" id="5.3.1.24"/>
    </reaction>
</comment>
<keyword evidence="6 9" id="KW-0822">Tryptophan biosynthesis</keyword>
<dbReference type="PANTHER" id="PTHR42894:SF1">
    <property type="entry name" value="N-(5'-PHOSPHORIBOSYL)ANTHRANILATE ISOMERASE"/>
    <property type="match status" value="1"/>
</dbReference>
<dbReference type="HAMAP" id="MF_00135">
    <property type="entry name" value="PRAI"/>
    <property type="match status" value="1"/>
</dbReference>
<dbReference type="EC" id="5.3.1.24" evidence="3 9"/>
<feature type="domain" description="N-(5'phosphoribosyl) anthranilate isomerase (PRAI)" evidence="10">
    <location>
        <begin position="7"/>
        <end position="203"/>
    </location>
</feature>
<proteinExistence type="inferred from homology"/>
<accession>A0ABP8FX38</accession>
<comment type="caution">
    <text evidence="11">The sequence shown here is derived from an EMBL/GenBank/DDBJ whole genome shotgun (WGS) entry which is preliminary data.</text>
</comment>
<protein>
    <recommendedName>
        <fullName evidence="4 9">N-(5'-phosphoribosyl)anthranilate isomerase</fullName>
        <shortName evidence="9">PRAI</shortName>
        <ecNumber evidence="3 9">5.3.1.24</ecNumber>
    </recommendedName>
</protein>
<evidence type="ECO:0000256" key="1">
    <source>
        <dbReference type="ARBA" id="ARBA00001164"/>
    </source>
</evidence>
<dbReference type="RefSeq" id="WP_344979351.1">
    <property type="nucleotide sequence ID" value="NZ_BAABFN010000005.1"/>
</dbReference>
<dbReference type="GO" id="GO:0016853">
    <property type="term" value="F:isomerase activity"/>
    <property type="evidence" value="ECO:0007669"/>
    <property type="project" value="UniProtKB-KW"/>
</dbReference>
<reference evidence="12" key="1">
    <citation type="journal article" date="2019" name="Int. J. Syst. Evol. Microbiol.">
        <title>The Global Catalogue of Microorganisms (GCM) 10K type strain sequencing project: providing services to taxonomists for standard genome sequencing and annotation.</title>
        <authorList>
            <consortium name="The Broad Institute Genomics Platform"/>
            <consortium name="The Broad Institute Genome Sequencing Center for Infectious Disease"/>
            <person name="Wu L."/>
            <person name="Ma J."/>
        </authorList>
    </citation>
    <scope>NUCLEOTIDE SEQUENCE [LARGE SCALE GENOMIC DNA]</scope>
    <source>
        <strain evidence="12">JCM 17664</strain>
    </source>
</reference>
<dbReference type="InterPro" id="IPR044643">
    <property type="entry name" value="TrpF_fam"/>
</dbReference>
<comment type="pathway">
    <text evidence="2 9">Amino-acid biosynthesis; L-tryptophan biosynthesis; L-tryptophan from chorismate: step 3/5.</text>
</comment>
<evidence type="ECO:0000256" key="5">
    <source>
        <dbReference type="ARBA" id="ARBA00022605"/>
    </source>
</evidence>
<organism evidence="11 12">
    <name type="scientific">Compostibacter hankyongensis</name>
    <dbReference type="NCBI Taxonomy" id="1007089"/>
    <lineage>
        <taxon>Bacteria</taxon>
        <taxon>Pseudomonadati</taxon>
        <taxon>Bacteroidota</taxon>
        <taxon>Chitinophagia</taxon>
        <taxon>Chitinophagales</taxon>
        <taxon>Chitinophagaceae</taxon>
        <taxon>Compostibacter</taxon>
    </lineage>
</organism>
<evidence type="ECO:0000256" key="3">
    <source>
        <dbReference type="ARBA" id="ARBA00012572"/>
    </source>
</evidence>
<keyword evidence="8 9" id="KW-0413">Isomerase</keyword>
<keyword evidence="7 9" id="KW-0057">Aromatic amino acid biosynthesis</keyword>
<keyword evidence="5 9" id="KW-0028">Amino-acid biosynthesis</keyword>
<evidence type="ECO:0000256" key="8">
    <source>
        <dbReference type="ARBA" id="ARBA00023235"/>
    </source>
</evidence>
<keyword evidence="12" id="KW-1185">Reference proteome</keyword>
<sequence>MKDTHIKVCGLTRPEDMEALSGLGVHYGGMIFHAPSPRFIEGRTDPAGIKRIAGIRKVGVFVNAAPDYIYRQAEVYGLDMVQLHGEETPEYCAIIRRHLPVIKALRLKSEQDLEATARYEGACDYLLFDTPGPLYGGNGTLFNWALLEHYQGSTPFFLSGGIGPEAAEKLSSWKHPACHAIDLNSRFEQSPGVKNIDLLKQFIWDLNIS</sequence>
<evidence type="ECO:0000313" key="11">
    <source>
        <dbReference type="EMBL" id="GAA4312831.1"/>
    </source>
</evidence>
<name>A0ABP8FX38_9BACT</name>